<accession>A0A0E3SKR6</accession>
<dbReference type="PATRIC" id="fig|1434107.4.peg.829"/>
<dbReference type="EMBL" id="CP009517">
    <property type="protein sequence ID" value="AKB81198.1"/>
    <property type="molecule type" value="Genomic_DNA"/>
</dbReference>
<evidence type="ECO:0000313" key="2">
    <source>
        <dbReference type="EMBL" id="AKB81198.1"/>
    </source>
</evidence>
<dbReference type="Proteomes" id="UP000033066">
    <property type="component" value="Chromosome"/>
</dbReference>
<dbReference type="KEGG" id="mbak:MSBR3_0620"/>
<protein>
    <recommendedName>
        <fullName evidence="1">CxxC-x17-CxxC domain-containing protein</fullName>
    </recommendedName>
</protein>
<dbReference type="InterPro" id="IPR026363">
    <property type="entry name" value="CxxC-x17-CxxC_dom"/>
</dbReference>
<organism evidence="2 3">
    <name type="scientific">Methanosarcina barkeri 3</name>
    <dbReference type="NCBI Taxonomy" id="1434107"/>
    <lineage>
        <taxon>Archaea</taxon>
        <taxon>Methanobacteriati</taxon>
        <taxon>Methanobacteriota</taxon>
        <taxon>Stenosarchaea group</taxon>
        <taxon>Methanomicrobia</taxon>
        <taxon>Methanosarcinales</taxon>
        <taxon>Methanosarcinaceae</taxon>
        <taxon>Methanosarcina</taxon>
    </lineage>
</organism>
<feature type="domain" description="CxxC-x17-CxxC" evidence="1">
    <location>
        <begin position="24"/>
        <end position="60"/>
    </location>
</feature>
<gene>
    <name evidence="2" type="ORF">MSBR3_0620</name>
</gene>
<proteinExistence type="predicted"/>
<dbReference type="HOGENOM" id="CLU_115791_3_0_2"/>
<dbReference type="OrthoDB" id="144439at2157"/>
<sequence>MAFNDRGKPFRGRDSNSRDFRAPREMYKAICSDCGIETEVPFKPTEGRPVYCRECLPKHRIPREDRRY</sequence>
<evidence type="ECO:0000259" key="1">
    <source>
        <dbReference type="Pfam" id="PF23477"/>
    </source>
</evidence>
<reference evidence="2" key="1">
    <citation type="submission" date="2014-07" db="EMBL/GenBank/DDBJ databases">
        <title>Methanogenic archaea and the global carbon cycle.</title>
        <authorList>
            <person name="Henriksen J.R."/>
            <person name="Luke J."/>
            <person name="Reinhart S."/>
            <person name="Benedict M.N."/>
            <person name="Youngblut N.D."/>
            <person name="Metcalf M.E."/>
            <person name="Whitaker R.J."/>
            <person name="Metcalf W.W."/>
        </authorList>
    </citation>
    <scope>NUCLEOTIDE SEQUENCE [LARGE SCALE GENOMIC DNA]</scope>
    <source>
        <strain evidence="2">3</strain>
    </source>
</reference>
<name>A0A0E3SKR6_METBA</name>
<dbReference type="Pfam" id="PF23477">
    <property type="entry name" value="zf_Tbcl_2"/>
    <property type="match status" value="1"/>
</dbReference>
<dbReference type="RefSeq" id="WP_048106462.1">
    <property type="nucleotide sequence ID" value="NZ_CP009517.1"/>
</dbReference>
<dbReference type="NCBIfam" id="TIGR04272">
    <property type="entry name" value="cxxc_cxxc_Mbark"/>
    <property type="match status" value="1"/>
</dbReference>
<keyword evidence="3" id="KW-1185">Reference proteome</keyword>
<dbReference type="AlphaFoldDB" id="A0A0E3SKR6"/>
<dbReference type="GeneID" id="24788101"/>
<evidence type="ECO:0000313" key="3">
    <source>
        <dbReference type="Proteomes" id="UP000033066"/>
    </source>
</evidence>